<dbReference type="AlphaFoldDB" id="S2JII0"/>
<reference evidence="2" key="1">
    <citation type="submission" date="2013-05" db="EMBL/GenBank/DDBJ databases">
        <title>The Genome sequence of Mucor circinelloides f. circinelloides 1006PhL.</title>
        <authorList>
            <consortium name="The Broad Institute Genomics Platform"/>
            <person name="Cuomo C."/>
            <person name="Earl A."/>
            <person name="Findley K."/>
            <person name="Lee S.C."/>
            <person name="Walker B."/>
            <person name="Young S."/>
            <person name="Zeng Q."/>
            <person name="Gargeya S."/>
            <person name="Fitzgerald M."/>
            <person name="Haas B."/>
            <person name="Abouelleil A."/>
            <person name="Allen A.W."/>
            <person name="Alvarado L."/>
            <person name="Arachchi H.M."/>
            <person name="Berlin A.M."/>
            <person name="Chapman S.B."/>
            <person name="Gainer-Dewar J."/>
            <person name="Goldberg J."/>
            <person name="Griggs A."/>
            <person name="Gujja S."/>
            <person name="Hansen M."/>
            <person name="Howarth C."/>
            <person name="Imamovic A."/>
            <person name="Ireland A."/>
            <person name="Larimer J."/>
            <person name="McCowan C."/>
            <person name="Murphy C."/>
            <person name="Pearson M."/>
            <person name="Poon T.W."/>
            <person name="Priest M."/>
            <person name="Roberts A."/>
            <person name="Saif S."/>
            <person name="Shea T."/>
            <person name="Sisk P."/>
            <person name="Sykes S."/>
            <person name="Wortman J."/>
            <person name="Nusbaum C."/>
            <person name="Birren B."/>
        </authorList>
    </citation>
    <scope>NUCLEOTIDE SEQUENCE [LARGE SCALE GENOMIC DNA]</scope>
    <source>
        <strain evidence="2">1006PhL</strain>
    </source>
</reference>
<proteinExistence type="predicted"/>
<sequence>MTDASDATSLKIVKLWKYIFVVSYQGSLYVSSVHAQYLILWLPRQAFARVEAPRSDQPEEGTSLSSLSTNILRLFKHNEVMLWSCKNRAIRQLLLQNLPLELPKEHNKSIRPKQWKAFYKTPTRSLYRSHLREIEDDRCQQCNEIEDARHLIMVCGNKLDVWQATFNEHLSYPTSVNAHPIIHDSVAAPPGTARNTWYTLDNMGGLVAVGDDSPKPFLGSSIKPLNRAKVVDSDLITKKIFVPEPLQAVRSERLLRQYYKRDSCKLWSFHMKETHDAEFYPVNPLRVEDHSFITSPQLNMQSTLLRVLAMKQVSRTQLNTMFRTVVESSMLKKNCKLSVFTGTSFQDLYEAMNINGKWKTLIGIAKDLEMGNVAFKDNKSNIIANKKLVLELVNRGYLGDLSRQNDKICAYFMNKI</sequence>
<dbReference type="OrthoDB" id="2287121at2759"/>
<name>S2JII0_MUCC1</name>
<dbReference type="VEuPathDB" id="FungiDB:HMPREF1544_10948"/>
<dbReference type="EMBL" id="KE124120">
    <property type="protein sequence ID" value="EPB82308.1"/>
    <property type="molecule type" value="Genomic_DNA"/>
</dbReference>
<dbReference type="InParanoid" id="S2JII0"/>
<evidence type="ECO:0008006" key="3">
    <source>
        <dbReference type="Google" id="ProtNLM"/>
    </source>
</evidence>
<keyword evidence="2" id="KW-1185">Reference proteome</keyword>
<evidence type="ECO:0000313" key="1">
    <source>
        <dbReference type="EMBL" id="EPB82308.1"/>
    </source>
</evidence>
<gene>
    <name evidence="1" type="ORF">HMPREF1544_10948</name>
</gene>
<accession>S2JII0</accession>
<protein>
    <recommendedName>
        <fullName evidence="3">Reverse transcriptase zinc-binding domain-containing protein</fullName>
    </recommendedName>
</protein>
<organism evidence="1 2">
    <name type="scientific">Mucor circinelloides f. circinelloides (strain 1006PhL)</name>
    <name type="common">Mucormycosis agent</name>
    <name type="synonym">Calyptromyces circinelloides</name>
    <dbReference type="NCBI Taxonomy" id="1220926"/>
    <lineage>
        <taxon>Eukaryota</taxon>
        <taxon>Fungi</taxon>
        <taxon>Fungi incertae sedis</taxon>
        <taxon>Mucoromycota</taxon>
        <taxon>Mucoromycotina</taxon>
        <taxon>Mucoromycetes</taxon>
        <taxon>Mucorales</taxon>
        <taxon>Mucorineae</taxon>
        <taxon>Mucoraceae</taxon>
        <taxon>Mucor</taxon>
    </lineage>
</organism>
<dbReference type="Proteomes" id="UP000014254">
    <property type="component" value="Unassembled WGS sequence"/>
</dbReference>
<evidence type="ECO:0000313" key="2">
    <source>
        <dbReference type="Proteomes" id="UP000014254"/>
    </source>
</evidence>